<evidence type="ECO:0000313" key="3">
    <source>
        <dbReference type="EMBL" id="MFD2835042.1"/>
    </source>
</evidence>
<dbReference type="Pfam" id="PF14592">
    <property type="entry name" value="Chondroitinas_B"/>
    <property type="match status" value="1"/>
</dbReference>
<protein>
    <submittedName>
        <fullName evidence="3">Chondroitinase-B domain-containing protein</fullName>
    </submittedName>
</protein>
<gene>
    <name evidence="3" type="ORF">ACFSYS_17265</name>
</gene>
<dbReference type="InterPro" id="IPR011050">
    <property type="entry name" value="Pectin_lyase_fold/virulence"/>
</dbReference>
<proteinExistence type="predicted"/>
<evidence type="ECO:0000259" key="2">
    <source>
        <dbReference type="Pfam" id="PF16318"/>
    </source>
</evidence>
<organism evidence="3 4">
    <name type="scientific">Christiangramia antarctica</name>
    <dbReference type="NCBI Taxonomy" id="2058158"/>
    <lineage>
        <taxon>Bacteria</taxon>
        <taxon>Pseudomonadati</taxon>
        <taxon>Bacteroidota</taxon>
        <taxon>Flavobacteriia</taxon>
        <taxon>Flavobacteriales</taxon>
        <taxon>Flavobacteriaceae</taxon>
        <taxon>Christiangramia</taxon>
    </lineage>
</organism>
<dbReference type="Proteomes" id="UP001597438">
    <property type="component" value="Unassembled WGS sequence"/>
</dbReference>
<dbReference type="EMBL" id="JBHUOJ010000037">
    <property type="protein sequence ID" value="MFD2835042.1"/>
    <property type="molecule type" value="Genomic_DNA"/>
</dbReference>
<evidence type="ECO:0000256" key="1">
    <source>
        <dbReference type="SAM" id="SignalP"/>
    </source>
</evidence>
<keyword evidence="4" id="KW-1185">Reference proteome</keyword>
<feature type="signal peptide" evidence="1">
    <location>
        <begin position="1"/>
        <end position="20"/>
    </location>
</feature>
<dbReference type="InterPro" id="IPR012334">
    <property type="entry name" value="Pectin_lyas_fold"/>
</dbReference>
<dbReference type="CDD" id="cd14251">
    <property type="entry name" value="PL-6"/>
    <property type="match status" value="1"/>
</dbReference>
<sequence length="767" mass="85989">MKAFFLSIFLVFTISGFSQSAQNSKSSLASNVAELEEFLKIAVPGDTILMANGTWDDAQLEIKVNGKKDLPVTIMAEERGKVFLEGQSSLKIGGSYIIVDGLIFQNGYTPDDAVIQFKINNDQIANNSRVTNCVIENFTQPSRETQDHWIEFWGRNNQMDHCYIAGKSNSGPTLRIYLKGNENINTHHQIINNYFGPRPRKGGPHAETMQIGSSETSMTPAYVNVANNLFYRCNGEVEIISSKSNFNNFKNNVFFESEGSLVLRHGNYANIDGNIFIGNDNSEFIGGIRVINTGHWITNNYFYNLKGSEFRSPLAVMNGIPKSPLNRYNQVTDVVAAYNSFVDTKSPWHFSVGSNVDKSEVLPASEIRSARPERVLIANNLVYNQEAEESPIVAYDTVDGVTFKNNILNYENKGPVQNDGIITKDFEVKKVSEYLYVPDQSFIDIYHGFDFETIEKDLLGRDRSENNSIGAIYLPVPENTNLFDKANYGPAWFQPEDVNKKGKVLKVTSSEEFLKKLEQANSGDILELAPGNYKLDTSVDIAKRLTIRSQDKKAKLKFTSANIAAFKMHPKGSLKLENIILEGNAESNAFETLDENMSVAYNLWIKDAEISDFNQLLKVSKGSFADTISIKNSNFRNLKQGIALAEEIDDKGEYNAEFVYITDSNFENIQNEVLNYYRGGYDESTIGGTLVFTGNTVKNSGTSRDTEILLRTRGVVNLEMANNTFIDNEVKYIAILWGAKGQEPVNNTLRNSGEIKVEENLKQKLMY</sequence>
<comment type="caution">
    <text evidence="3">The sequence shown here is derived from an EMBL/GenBank/DDBJ whole genome shotgun (WGS) entry which is preliminary data.</text>
</comment>
<evidence type="ECO:0000313" key="4">
    <source>
        <dbReference type="Proteomes" id="UP001597438"/>
    </source>
</evidence>
<dbReference type="Pfam" id="PF16318">
    <property type="entry name" value="DUF4957"/>
    <property type="match status" value="1"/>
</dbReference>
<dbReference type="Gene3D" id="2.160.20.10">
    <property type="entry name" value="Single-stranded right-handed beta-helix, Pectin lyase-like"/>
    <property type="match status" value="2"/>
</dbReference>
<feature type="chain" id="PRO_5047187974" evidence="1">
    <location>
        <begin position="21"/>
        <end position="767"/>
    </location>
</feature>
<dbReference type="SUPFAM" id="SSF51126">
    <property type="entry name" value="Pectin lyase-like"/>
    <property type="match status" value="2"/>
</dbReference>
<name>A0ABW5X8T3_9FLAO</name>
<keyword evidence="1" id="KW-0732">Signal</keyword>
<reference evidence="4" key="1">
    <citation type="journal article" date="2019" name="Int. J. Syst. Evol. Microbiol.">
        <title>The Global Catalogue of Microorganisms (GCM) 10K type strain sequencing project: providing services to taxonomists for standard genome sequencing and annotation.</title>
        <authorList>
            <consortium name="The Broad Institute Genomics Platform"/>
            <consortium name="The Broad Institute Genome Sequencing Center for Infectious Disease"/>
            <person name="Wu L."/>
            <person name="Ma J."/>
        </authorList>
    </citation>
    <scope>NUCLEOTIDE SEQUENCE [LARGE SCALE GENOMIC DNA]</scope>
    <source>
        <strain evidence="4">KCTC 52925</strain>
    </source>
</reference>
<dbReference type="InterPro" id="IPR039513">
    <property type="entry name" value="PL-6"/>
</dbReference>
<accession>A0ABW5X8T3</accession>
<feature type="domain" description="DUF4957" evidence="2">
    <location>
        <begin position="531"/>
        <end position="641"/>
    </location>
</feature>
<dbReference type="RefSeq" id="WP_251740182.1">
    <property type="nucleotide sequence ID" value="NZ_JBHUOJ010000037.1"/>
</dbReference>
<dbReference type="InterPro" id="IPR032530">
    <property type="entry name" value="DUF4957"/>
</dbReference>